<gene>
    <name evidence="2" type="ORF">BDK51DRAFT_47041</name>
</gene>
<feature type="region of interest" description="Disordered" evidence="1">
    <location>
        <begin position="490"/>
        <end position="545"/>
    </location>
</feature>
<keyword evidence="3" id="KW-1185">Reference proteome</keyword>
<feature type="compositionally biased region" description="Low complexity" evidence="1">
    <location>
        <begin position="522"/>
        <end position="539"/>
    </location>
</feature>
<feature type="region of interest" description="Disordered" evidence="1">
    <location>
        <begin position="106"/>
        <end position="127"/>
    </location>
</feature>
<protein>
    <submittedName>
        <fullName evidence="2">Uncharacterized protein</fullName>
    </submittedName>
</protein>
<feature type="non-terminal residue" evidence="2">
    <location>
        <position position="660"/>
    </location>
</feature>
<evidence type="ECO:0000256" key="1">
    <source>
        <dbReference type="SAM" id="MobiDB-lite"/>
    </source>
</evidence>
<feature type="region of interest" description="Disordered" evidence="1">
    <location>
        <begin position="1"/>
        <end position="38"/>
    </location>
</feature>
<accession>A0A4P9W879</accession>
<evidence type="ECO:0000313" key="3">
    <source>
        <dbReference type="Proteomes" id="UP000269721"/>
    </source>
</evidence>
<feature type="compositionally biased region" description="Polar residues" evidence="1">
    <location>
        <begin position="113"/>
        <end position="123"/>
    </location>
</feature>
<proteinExistence type="predicted"/>
<dbReference type="AlphaFoldDB" id="A0A4P9W879"/>
<sequence length="660" mass="73277">MQVAADAGSAPATASFEPAIREAVGKRKADPEVVDGAGGSKKKYKIVNLFDTASRLAKRKRYNPYLWLDSNELSDADFSDWTVIESDDDTPPRWITARQQNIIELRRGRRAASRSNKNKSSGADGSKKVVNVIDAERLAKRKLDNPQIKLDENKISDAEFSDWTVIDSHDDEPPRYITSLQLNVIESHRGWHATARRKKKKSARARTADRFATVLNTPVASAAQPEPKRRRLSGSEPSAAPDGAATAAWSSEDGDEEEESDSSFLWMDIGQSGLDFSDVDGRENSDDGNASKLREMARRNRRRQTETHQYTFRPIFELDRPCELTFPRPNVFRVSIPPRLMPYSLFPSSAPPRITARHRQELVEALREWFKSYQEFLARHDAFTSTAFISHGGGRSESIDGEYVLTSSQTITDVAIAGILKAIKDKTEVLVIFGNKYPPLRNELKSRFVIGGWYRPTHCWPQVERSAVDPKMTVTRFKTRFEYVGPAEEAWLPHSSKPGPKRARRAEAAKPVPTATCAASDPSGARRSPRTTSRSPSAPDATRFLDAGNGYGGSVANCITYTPQLNLEIGDSPVKGDRGPQSTDWKSRSGCHSLKEKTEVVVLLSFTKIGNETLPITTYIFPNGGRIDHILAARNSELFKKATEALKEGAGPAGGVFERQ</sequence>
<feature type="compositionally biased region" description="Basic and acidic residues" evidence="1">
    <location>
        <begin position="292"/>
        <end position="305"/>
    </location>
</feature>
<reference evidence="3" key="1">
    <citation type="journal article" date="2018" name="Nat. Microbiol.">
        <title>Leveraging single-cell genomics to expand the fungal tree of life.</title>
        <authorList>
            <person name="Ahrendt S.R."/>
            <person name="Quandt C.A."/>
            <person name="Ciobanu D."/>
            <person name="Clum A."/>
            <person name="Salamov A."/>
            <person name="Andreopoulos B."/>
            <person name="Cheng J.F."/>
            <person name="Woyke T."/>
            <person name="Pelin A."/>
            <person name="Henrissat B."/>
            <person name="Reynolds N.K."/>
            <person name="Benny G.L."/>
            <person name="Smith M.E."/>
            <person name="James T.Y."/>
            <person name="Grigoriev I.V."/>
        </authorList>
    </citation>
    <scope>NUCLEOTIDE SEQUENCE [LARGE SCALE GENOMIC DNA]</scope>
</reference>
<feature type="compositionally biased region" description="Low complexity" evidence="1">
    <location>
        <begin position="1"/>
        <end position="14"/>
    </location>
</feature>
<dbReference type="EMBL" id="KZ998260">
    <property type="protein sequence ID" value="RKO86366.1"/>
    <property type="molecule type" value="Genomic_DNA"/>
</dbReference>
<dbReference type="Proteomes" id="UP000269721">
    <property type="component" value="Unassembled WGS sequence"/>
</dbReference>
<feature type="region of interest" description="Disordered" evidence="1">
    <location>
        <begin position="193"/>
        <end position="262"/>
    </location>
</feature>
<evidence type="ECO:0000313" key="2">
    <source>
        <dbReference type="EMBL" id="RKO86366.1"/>
    </source>
</evidence>
<feature type="region of interest" description="Disordered" evidence="1">
    <location>
        <begin position="570"/>
        <end position="589"/>
    </location>
</feature>
<feature type="compositionally biased region" description="Low complexity" evidence="1">
    <location>
        <begin position="239"/>
        <end position="251"/>
    </location>
</feature>
<organism evidence="2 3">
    <name type="scientific">Blyttiomyces helicus</name>
    <dbReference type="NCBI Taxonomy" id="388810"/>
    <lineage>
        <taxon>Eukaryota</taxon>
        <taxon>Fungi</taxon>
        <taxon>Fungi incertae sedis</taxon>
        <taxon>Chytridiomycota</taxon>
        <taxon>Chytridiomycota incertae sedis</taxon>
        <taxon>Chytridiomycetes</taxon>
        <taxon>Chytridiomycetes incertae sedis</taxon>
        <taxon>Blyttiomyces</taxon>
    </lineage>
</organism>
<feature type="compositionally biased region" description="Basic and acidic residues" evidence="1">
    <location>
        <begin position="19"/>
        <end position="31"/>
    </location>
</feature>
<feature type="region of interest" description="Disordered" evidence="1">
    <location>
        <begin position="275"/>
        <end position="305"/>
    </location>
</feature>
<feature type="compositionally biased region" description="Basic residues" evidence="1">
    <location>
        <begin position="193"/>
        <end position="204"/>
    </location>
</feature>
<feature type="compositionally biased region" description="Acidic residues" evidence="1">
    <location>
        <begin position="252"/>
        <end position="261"/>
    </location>
</feature>
<name>A0A4P9W879_9FUNG</name>